<dbReference type="AlphaFoldDB" id="A0A5J9VNQ5"/>
<evidence type="ECO:0000313" key="1">
    <source>
        <dbReference type="EMBL" id="TVU37074.1"/>
    </source>
</evidence>
<protein>
    <submittedName>
        <fullName evidence="1">Uncharacterized protein</fullName>
    </submittedName>
</protein>
<gene>
    <name evidence="1" type="ORF">EJB05_19041</name>
</gene>
<dbReference type="Gramene" id="TVU37074">
    <property type="protein sequence ID" value="TVU37074"/>
    <property type="gene ID" value="EJB05_19041"/>
</dbReference>
<sequence>MIKNPSEEKDVVEIDFTARESLVLLSVSLALKSWWRPSVTFSITDWKLPISLESQTTCFKVCNVGSTQLSREEQ</sequence>
<name>A0A5J9VNQ5_9POAL</name>
<comment type="caution">
    <text evidence="1">The sequence shown here is derived from an EMBL/GenBank/DDBJ whole genome shotgun (WGS) entry which is preliminary data.</text>
</comment>
<evidence type="ECO:0000313" key="2">
    <source>
        <dbReference type="Proteomes" id="UP000324897"/>
    </source>
</evidence>
<accession>A0A5J9VNQ5</accession>
<reference evidence="1 2" key="1">
    <citation type="journal article" date="2019" name="Sci. Rep.">
        <title>A high-quality genome of Eragrostis curvula grass provides insights into Poaceae evolution and supports new strategies to enhance forage quality.</title>
        <authorList>
            <person name="Carballo J."/>
            <person name="Santos B.A.C.M."/>
            <person name="Zappacosta D."/>
            <person name="Garbus I."/>
            <person name="Selva J.P."/>
            <person name="Gallo C.A."/>
            <person name="Diaz A."/>
            <person name="Albertini E."/>
            <person name="Caccamo M."/>
            <person name="Echenique V."/>
        </authorList>
    </citation>
    <scope>NUCLEOTIDE SEQUENCE [LARGE SCALE GENOMIC DNA]</scope>
    <source>
        <strain evidence="2">cv. Victoria</strain>
        <tissue evidence="1">Leaf</tissue>
    </source>
</reference>
<feature type="non-terminal residue" evidence="1">
    <location>
        <position position="1"/>
    </location>
</feature>
<dbReference type="Proteomes" id="UP000324897">
    <property type="component" value="Unassembled WGS sequence"/>
</dbReference>
<dbReference type="EMBL" id="RWGY01000009">
    <property type="protein sequence ID" value="TVU37074.1"/>
    <property type="molecule type" value="Genomic_DNA"/>
</dbReference>
<organism evidence="1 2">
    <name type="scientific">Eragrostis curvula</name>
    <name type="common">weeping love grass</name>
    <dbReference type="NCBI Taxonomy" id="38414"/>
    <lineage>
        <taxon>Eukaryota</taxon>
        <taxon>Viridiplantae</taxon>
        <taxon>Streptophyta</taxon>
        <taxon>Embryophyta</taxon>
        <taxon>Tracheophyta</taxon>
        <taxon>Spermatophyta</taxon>
        <taxon>Magnoliopsida</taxon>
        <taxon>Liliopsida</taxon>
        <taxon>Poales</taxon>
        <taxon>Poaceae</taxon>
        <taxon>PACMAD clade</taxon>
        <taxon>Chloridoideae</taxon>
        <taxon>Eragrostideae</taxon>
        <taxon>Eragrostidinae</taxon>
        <taxon>Eragrostis</taxon>
    </lineage>
</organism>
<proteinExistence type="predicted"/>
<keyword evidence="2" id="KW-1185">Reference proteome</keyword>